<reference evidence="1" key="1">
    <citation type="submission" date="2013-04" db="EMBL/GenBank/DDBJ databases">
        <title>Comparative Genomics of Relapsing Fever Spirochetes.</title>
        <authorList>
            <person name="Schwan T.G."/>
            <person name="Raffel S.J."/>
            <person name="Porcella S.F."/>
            <person name="Martens C.A."/>
            <person name="Bruno D.P."/>
            <person name="Ricklefs S.M."/>
            <person name="Barbian K.B."/>
        </authorList>
    </citation>
    <scope>NUCLEOTIDE SEQUENCE</scope>
    <source>
        <strain evidence="1">Co53</strain>
        <plasmid evidence="1">unnamed</plasmid>
    </source>
</reference>
<keyword evidence="1" id="KW-0614">Plasmid</keyword>
<dbReference type="HOGENOM" id="CLU_109712_0_0_12"/>
<organism evidence="1">
    <name type="scientific">Borrelia coriaceae ATCC 43381</name>
    <dbReference type="NCBI Taxonomy" id="1408429"/>
    <lineage>
        <taxon>Bacteria</taxon>
        <taxon>Pseudomonadati</taxon>
        <taxon>Spirochaetota</taxon>
        <taxon>Spirochaetia</taxon>
        <taxon>Spirochaetales</taxon>
        <taxon>Borreliaceae</taxon>
        <taxon>Borrelia</taxon>
    </lineage>
</organism>
<accession>W5SWB9</accession>
<dbReference type="Pfam" id="PF02890">
    <property type="entry name" value="DUF226"/>
    <property type="match status" value="1"/>
</dbReference>
<gene>
    <name evidence="1" type="ORF">BCO_0126201</name>
</gene>
<geneLocation type="plasmid" evidence="1">
    <name>unnamed</name>
</geneLocation>
<dbReference type="EMBL" id="CP005755">
    <property type="protein sequence ID" value="AHH11484.1"/>
    <property type="molecule type" value="Genomic_DNA"/>
</dbReference>
<dbReference type="AlphaFoldDB" id="W5SWB9"/>
<evidence type="ECO:0000313" key="1">
    <source>
        <dbReference type="EMBL" id="AHH11484.1"/>
    </source>
</evidence>
<dbReference type="RefSeq" id="WP_025408740.1">
    <property type="nucleotide sequence ID" value="NZ_CP005755.1"/>
</dbReference>
<sequence>MNDLVEKVKIISKEEKPIFIKIEEIEGRKIYHTKIMADFHLFKVNENQKHKFFISFRGLFNQNKIEYFHLFSIKNEDKFLGIYYGYRKPIKNVLRRYEENGITKSIAFSKIYYIEFRFKKGSVFCYLSALAYLFRNDRLKTKYCQTLIDMTKRLESQIYEFYGKKLPEGGLIEKWIRKNQK</sequence>
<dbReference type="InterPro" id="IPR004180">
    <property type="entry name" value="DUF226_BOR_spp"/>
</dbReference>
<name>W5SWB9_9SPIR</name>
<protein>
    <submittedName>
        <fullName evidence="1">Putative cytosolic protein</fullName>
    </submittedName>
</protein>
<proteinExistence type="predicted"/>